<sequence>MRITSMKEVDMAVLTKGEILQARALFYMAKGYRMKLYECERELSKIVEPDGDQWMGHTGDTIDEEDGSIEKLFGKLGIEFEN</sequence>
<name>A0A0F8ZYE9_9ZZZZ</name>
<protein>
    <submittedName>
        <fullName evidence="1">Uncharacterized protein</fullName>
    </submittedName>
</protein>
<reference evidence="1" key="1">
    <citation type="journal article" date="2015" name="Nature">
        <title>Complex archaea that bridge the gap between prokaryotes and eukaryotes.</title>
        <authorList>
            <person name="Spang A."/>
            <person name="Saw J.H."/>
            <person name="Jorgensen S.L."/>
            <person name="Zaremba-Niedzwiedzka K."/>
            <person name="Martijn J."/>
            <person name="Lind A.E."/>
            <person name="van Eijk R."/>
            <person name="Schleper C."/>
            <person name="Guy L."/>
            <person name="Ettema T.J."/>
        </authorList>
    </citation>
    <scope>NUCLEOTIDE SEQUENCE</scope>
</reference>
<accession>A0A0F8ZYE9</accession>
<organism evidence="1">
    <name type="scientific">marine sediment metagenome</name>
    <dbReference type="NCBI Taxonomy" id="412755"/>
    <lineage>
        <taxon>unclassified sequences</taxon>
        <taxon>metagenomes</taxon>
        <taxon>ecological metagenomes</taxon>
    </lineage>
</organism>
<evidence type="ECO:0000313" key="1">
    <source>
        <dbReference type="EMBL" id="KKK98977.1"/>
    </source>
</evidence>
<gene>
    <name evidence="1" type="ORF">LCGC14_2637360</name>
</gene>
<proteinExistence type="predicted"/>
<dbReference type="EMBL" id="LAZR01045389">
    <property type="protein sequence ID" value="KKK98977.1"/>
    <property type="molecule type" value="Genomic_DNA"/>
</dbReference>
<comment type="caution">
    <text evidence="1">The sequence shown here is derived from an EMBL/GenBank/DDBJ whole genome shotgun (WGS) entry which is preliminary data.</text>
</comment>
<dbReference type="AlphaFoldDB" id="A0A0F8ZYE9"/>